<proteinExistence type="predicted"/>
<feature type="coiled-coil region" evidence="2">
    <location>
        <begin position="167"/>
        <end position="194"/>
    </location>
</feature>
<feature type="compositionally biased region" description="Polar residues" evidence="3">
    <location>
        <begin position="1"/>
        <end position="11"/>
    </location>
</feature>
<feature type="compositionally biased region" description="Polar residues" evidence="3">
    <location>
        <begin position="73"/>
        <end position="95"/>
    </location>
</feature>
<dbReference type="PANTHER" id="PTHR21683:SF3">
    <property type="entry name" value="CILIA AND FLAGELLA ASSOCIATED PROTEIN 100"/>
    <property type="match status" value="1"/>
</dbReference>
<feature type="region of interest" description="Disordered" evidence="3">
    <location>
        <begin position="269"/>
        <end position="349"/>
    </location>
</feature>
<reference evidence="6" key="2">
    <citation type="submission" date="2009-11" db="EMBL/GenBank/DDBJ databases">
        <title>The Genome Sequence of Allomyces macrogynus strain ATCC 38327.</title>
        <authorList>
            <consortium name="The Broad Institute Genome Sequencing Platform"/>
            <person name="Russ C."/>
            <person name="Cuomo C."/>
            <person name="Shea T."/>
            <person name="Young S.K."/>
            <person name="Zeng Q."/>
            <person name="Koehrsen M."/>
            <person name="Haas B."/>
            <person name="Borodovsky M."/>
            <person name="Guigo R."/>
            <person name="Alvarado L."/>
            <person name="Berlin A."/>
            <person name="Borenstein D."/>
            <person name="Chen Z."/>
            <person name="Engels R."/>
            <person name="Freedman E."/>
            <person name="Gellesch M."/>
            <person name="Goldberg J."/>
            <person name="Griggs A."/>
            <person name="Gujja S."/>
            <person name="Heiman D."/>
            <person name="Hepburn T."/>
            <person name="Howarth C."/>
            <person name="Jen D."/>
            <person name="Larson L."/>
            <person name="Lewis B."/>
            <person name="Mehta T."/>
            <person name="Park D."/>
            <person name="Pearson M."/>
            <person name="Roberts A."/>
            <person name="Saif S."/>
            <person name="Shenoy N."/>
            <person name="Sisk P."/>
            <person name="Stolte C."/>
            <person name="Sykes S."/>
            <person name="Walk T."/>
            <person name="White J."/>
            <person name="Yandava C."/>
            <person name="Burger G."/>
            <person name="Gray M.W."/>
            <person name="Holland P.W.H."/>
            <person name="King N."/>
            <person name="Lang F.B.F."/>
            <person name="Roger A.J."/>
            <person name="Ruiz-Trillo I."/>
            <person name="Lander E."/>
            <person name="Nusbaum C."/>
        </authorList>
    </citation>
    <scope>NUCLEOTIDE SEQUENCE [LARGE SCALE GENOMIC DNA]</scope>
    <source>
        <strain evidence="6">ATCC 38327</strain>
    </source>
</reference>
<organism evidence="5 6">
    <name type="scientific">Allomyces macrogynus (strain ATCC 38327)</name>
    <name type="common">Allomyces javanicus var. macrogynus</name>
    <dbReference type="NCBI Taxonomy" id="578462"/>
    <lineage>
        <taxon>Eukaryota</taxon>
        <taxon>Fungi</taxon>
        <taxon>Fungi incertae sedis</taxon>
        <taxon>Blastocladiomycota</taxon>
        <taxon>Blastocladiomycetes</taxon>
        <taxon>Blastocladiales</taxon>
        <taxon>Blastocladiaceae</taxon>
        <taxon>Allomyces</taxon>
    </lineage>
</organism>
<name>A0A0L0S1F7_ALLM3</name>
<feature type="compositionally biased region" description="Basic and acidic residues" evidence="3">
    <location>
        <begin position="281"/>
        <end position="299"/>
    </location>
</feature>
<feature type="compositionally biased region" description="Low complexity" evidence="3">
    <location>
        <begin position="19"/>
        <end position="40"/>
    </location>
</feature>
<dbReference type="EMBL" id="GG745330">
    <property type="protein sequence ID" value="KNE56412.1"/>
    <property type="molecule type" value="Genomic_DNA"/>
</dbReference>
<evidence type="ECO:0000313" key="6">
    <source>
        <dbReference type="Proteomes" id="UP000054350"/>
    </source>
</evidence>
<feature type="coiled-coil region" evidence="2">
    <location>
        <begin position="361"/>
        <end position="441"/>
    </location>
</feature>
<feature type="compositionally biased region" description="Acidic residues" evidence="3">
    <location>
        <begin position="334"/>
        <end position="346"/>
    </location>
</feature>
<protein>
    <recommendedName>
        <fullName evidence="4">DUF4200 domain-containing protein</fullName>
    </recommendedName>
</protein>
<feature type="coiled-coil region" evidence="2">
    <location>
        <begin position="494"/>
        <end position="526"/>
    </location>
</feature>
<feature type="compositionally biased region" description="Polar residues" evidence="3">
    <location>
        <begin position="321"/>
        <end position="330"/>
    </location>
</feature>
<gene>
    <name evidence="5" type="ORF">AMAG_02221</name>
</gene>
<dbReference type="InterPro" id="IPR051147">
    <property type="entry name" value="CFAP_domain-containing"/>
</dbReference>
<feature type="domain" description="DUF4200" evidence="4">
    <location>
        <begin position="153"/>
        <end position="270"/>
    </location>
</feature>
<dbReference type="STRING" id="578462.A0A0L0S1F7"/>
<evidence type="ECO:0000256" key="1">
    <source>
        <dbReference type="ARBA" id="ARBA00023054"/>
    </source>
</evidence>
<evidence type="ECO:0000313" key="5">
    <source>
        <dbReference type="EMBL" id="KNE56412.1"/>
    </source>
</evidence>
<evidence type="ECO:0000256" key="3">
    <source>
        <dbReference type="SAM" id="MobiDB-lite"/>
    </source>
</evidence>
<sequence>MTSLATTSPMANATKAVDPPALRLPRLPGAGSPSSAPAGAMGPGRGRGHKLARPGSDHDNPFRMPTDDEVFSLRNSPSPGTSTREGSSGPRQRTNLYEPRASHRRNFKSLLAEEDDETQRMFDKLKTKKDADAILISQQSKDRQLGKENLHDFVAKKREMFLLQFSLGVKKDEIKKLEQIAQAEEQKLLDDERSLEEDAAKFDAFLKENDKNSVEAIKRAEAETKTKLEKVSEIKKLNTQIMTIRSEMSKNEDQLKDYQRYREFLEKLTPPEWLAQHQQKQRQEKRKEKVEDARKEKLAQKAMSNRTKVQFGRKVDEDDTAQTTTANSPVRDSDDGDDEDEDDEEVPPLYFSSPQQLLDLFAELEENNLALIQNSQETEETLEELKVKIQETEKRMDQETESLRQQIEFLKAAIAKEEDKAHQLEEKAKFFTSSLSEADQEKFLAELNVKVKEVYRKCLGDADTNISTLQMLTSIENRLEQLFEAIELMPADKVERAERLKDKERRQRLREEKMDAQRLIQEERIQRALERARAPVKKKTGKPVMFRSAPPQKKKKRTQDNKNKEEGTSLCSL</sequence>
<dbReference type="InterPro" id="IPR025252">
    <property type="entry name" value="DUF4200"/>
</dbReference>
<evidence type="ECO:0000256" key="2">
    <source>
        <dbReference type="SAM" id="Coils"/>
    </source>
</evidence>
<evidence type="ECO:0000259" key="4">
    <source>
        <dbReference type="Pfam" id="PF13863"/>
    </source>
</evidence>
<dbReference type="VEuPathDB" id="FungiDB:AMAG_02221"/>
<reference evidence="5 6" key="1">
    <citation type="submission" date="2009-11" db="EMBL/GenBank/DDBJ databases">
        <title>Annotation of Allomyces macrogynus ATCC 38327.</title>
        <authorList>
            <consortium name="The Broad Institute Genome Sequencing Platform"/>
            <person name="Russ C."/>
            <person name="Cuomo C."/>
            <person name="Burger G."/>
            <person name="Gray M.W."/>
            <person name="Holland P.W.H."/>
            <person name="King N."/>
            <person name="Lang F.B.F."/>
            <person name="Roger A.J."/>
            <person name="Ruiz-Trillo I."/>
            <person name="Young S.K."/>
            <person name="Zeng Q."/>
            <person name="Gargeya S."/>
            <person name="Fitzgerald M."/>
            <person name="Haas B."/>
            <person name="Abouelleil A."/>
            <person name="Alvarado L."/>
            <person name="Arachchi H.M."/>
            <person name="Berlin A."/>
            <person name="Chapman S.B."/>
            <person name="Gearin G."/>
            <person name="Goldberg J."/>
            <person name="Griggs A."/>
            <person name="Gujja S."/>
            <person name="Hansen M."/>
            <person name="Heiman D."/>
            <person name="Howarth C."/>
            <person name="Larimer J."/>
            <person name="Lui A."/>
            <person name="MacDonald P.J.P."/>
            <person name="McCowen C."/>
            <person name="Montmayeur A."/>
            <person name="Murphy C."/>
            <person name="Neiman D."/>
            <person name="Pearson M."/>
            <person name="Priest M."/>
            <person name="Roberts A."/>
            <person name="Saif S."/>
            <person name="Shea T."/>
            <person name="Sisk P."/>
            <person name="Stolte C."/>
            <person name="Sykes S."/>
            <person name="Wortman J."/>
            <person name="Nusbaum C."/>
            <person name="Birren B."/>
        </authorList>
    </citation>
    <scope>NUCLEOTIDE SEQUENCE [LARGE SCALE GENOMIC DNA]</scope>
    <source>
        <strain evidence="5 6">ATCC 38327</strain>
    </source>
</reference>
<keyword evidence="1 2" id="KW-0175">Coiled coil</keyword>
<dbReference type="GO" id="GO:0005856">
    <property type="term" value="C:cytoskeleton"/>
    <property type="evidence" value="ECO:0007669"/>
    <property type="project" value="UniProtKB-ARBA"/>
</dbReference>
<accession>A0A0L0S1F7</accession>
<dbReference type="OrthoDB" id="10264063at2759"/>
<dbReference type="Pfam" id="PF13863">
    <property type="entry name" value="DUF4200"/>
    <property type="match status" value="1"/>
</dbReference>
<feature type="region of interest" description="Disordered" evidence="3">
    <location>
        <begin position="1"/>
        <end position="107"/>
    </location>
</feature>
<dbReference type="eggNOG" id="ENOG502QSDI">
    <property type="taxonomic scope" value="Eukaryota"/>
</dbReference>
<feature type="compositionally biased region" description="Basic and acidic residues" evidence="3">
    <location>
        <begin position="558"/>
        <end position="567"/>
    </location>
</feature>
<dbReference type="AlphaFoldDB" id="A0A0L0S1F7"/>
<feature type="region of interest" description="Disordered" evidence="3">
    <location>
        <begin position="530"/>
        <end position="573"/>
    </location>
</feature>
<keyword evidence="6" id="KW-1185">Reference proteome</keyword>
<dbReference type="Proteomes" id="UP000054350">
    <property type="component" value="Unassembled WGS sequence"/>
</dbReference>
<dbReference type="PANTHER" id="PTHR21683">
    <property type="entry name" value="COILED-COIL DOMAIN-CONTAINING PROTEIN 42 LIKE-2-LIKE-RELATED"/>
    <property type="match status" value="1"/>
</dbReference>